<evidence type="ECO:0000313" key="2">
    <source>
        <dbReference type="Proteomes" id="UP000612808"/>
    </source>
</evidence>
<evidence type="ECO:0008006" key="3">
    <source>
        <dbReference type="Google" id="ProtNLM"/>
    </source>
</evidence>
<sequence length="142" mass="15388">MWEYEHSIETTAGRDALWELWADVARWPDWNAGVATIRADGPFAVGTRITMTPPGEDAVELRLAEVEPGALFIDVMDAGDFTVRTTHRLTTLDGGRTRIGYRTEIDGPAADRVGPELGPAITADFPDVLAALAALAESRAPR</sequence>
<comment type="caution">
    <text evidence="1">The sequence shown here is derived from an EMBL/GenBank/DDBJ whole genome shotgun (WGS) entry which is preliminary data.</text>
</comment>
<dbReference type="RefSeq" id="WP_203663027.1">
    <property type="nucleotide sequence ID" value="NZ_BAAAZM010000012.1"/>
</dbReference>
<evidence type="ECO:0000313" key="1">
    <source>
        <dbReference type="EMBL" id="GID14973.1"/>
    </source>
</evidence>
<accession>A0A8J3JHE4</accession>
<name>A0A8J3JHE4_9ACTN</name>
<reference evidence="1" key="1">
    <citation type="submission" date="2021-01" db="EMBL/GenBank/DDBJ databases">
        <title>Whole genome shotgun sequence of Actinocatenispora rupis NBRC 107355.</title>
        <authorList>
            <person name="Komaki H."/>
            <person name="Tamura T."/>
        </authorList>
    </citation>
    <scope>NUCLEOTIDE SEQUENCE</scope>
    <source>
        <strain evidence="1">NBRC 107355</strain>
    </source>
</reference>
<dbReference type="EMBL" id="BOMB01000035">
    <property type="protein sequence ID" value="GID14973.1"/>
    <property type="molecule type" value="Genomic_DNA"/>
</dbReference>
<dbReference type="Pfam" id="PF10604">
    <property type="entry name" value="Polyketide_cyc2"/>
    <property type="match status" value="1"/>
</dbReference>
<protein>
    <recommendedName>
        <fullName evidence="3">Polyketide cyclase / dehydrase and lipid transport</fullName>
    </recommendedName>
</protein>
<proteinExistence type="predicted"/>
<gene>
    <name evidence="1" type="ORF">Aru02nite_58620</name>
</gene>
<keyword evidence="2" id="KW-1185">Reference proteome</keyword>
<dbReference type="Proteomes" id="UP000612808">
    <property type="component" value="Unassembled WGS sequence"/>
</dbReference>
<dbReference type="Gene3D" id="3.30.530.20">
    <property type="match status" value="1"/>
</dbReference>
<dbReference type="AlphaFoldDB" id="A0A8J3JHE4"/>
<dbReference type="InterPro" id="IPR019587">
    <property type="entry name" value="Polyketide_cyclase/dehydratase"/>
</dbReference>
<organism evidence="1 2">
    <name type="scientific">Actinocatenispora rupis</name>
    <dbReference type="NCBI Taxonomy" id="519421"/>
    <lineage>
        <taxon>Bacteria</taxon>
        <taxon>Bacillati</taxon>
        <taxon>Actinomycetota</taxon>
        <taxon>Actinomycetes</taxon>
        <taxon>Micromonosporales</taxon>
        <taxon>Micromonosporaceae</taxon>
        <taxon>Actinocatenispora</taxon>
    </lineage>
</organism>
<dbReference type="SUPFAM" id="SSF55961">
    <property type="entry name" value="Bet v1-like"/>
    <property type="match status" value="1"/>
</dbReference>
<dbReference type="InterPro" id="IPR023393">
    <property type="entry name" value="START-like_dom_sf"/>
</dbReference>